<reference evidence="2 3" key="1">
    <citation type="submission" date="2021-02" db="EMBL/GenBank/DDBJ databases">
        <title>Plant Genome Project.</title>
        <authorList>
            <person name="Zhang R.-G."/>
        </authorList>
    </citation>
    <scope>NUCLEOTIDE SEQUENCE [LARGE SCALE GENOMIC DNA]</scope>
    <source>
        <tissue evidence="2">Leaves</tissue>
    </source>
</reference>
<proteinExistence type="predicted"/>
<sequence length="158" mass="17481">MLIFVSFHSQEKLYQWILRQQEEGSRVSTVDIVTYLQRSLHCPPGCRFSTSIPKPTLNNLGLPVASNTCVPAAVGPGVRSGQPDQQPKNSVFSNALSSPVRRSLQHYHLTQGGYQMPTGNGHRNSEPNNAHHQNRDANSPSSESMDMHADSPGHEFTY</sequence>
<name>A0ABQ8HNM5_9ROSI</name>
<keyword evidence="3" id="KW-1185">Reference proteome</keyword>
<accession>A0ABQ8HNM5</accession>
<evidence type="ECO:0000256" key="1">
    <source>
        <dbReference type="SAM" id="MobiDB-lite"/>
    </source>
</evidence>
<gene>
    <name evidence="2" type="ORF">JRO89_XS08G0043500</name>
</gene>
<comment type="caution">
    <text evidence="2">The sequence shown here is derived from an EMBL/GenBank/DDBJ whole genome shotgun (WGS) entry which is preliminary data.</text>
</comment>
<organism evidence="2 3">
    <name type="scientific">Xanthoceras sorbifolium</name>
    <dbReference type="NCBI Taxonomy" id="99658"/>
    <lineage>
        <taxon>Eukaryota</taxon>
        <taxon>Viridiplantae</taxon>
        <taxon>Streptophyta</taxon>
        <taxon>Embryophyta</taxon>
        <taxon>Tracheophyta</taxon>
        <taxon>Spermatophyta</taxon>
        <taxon>Magnoliopsida</taxon>
        <taxon>eudicotyledons</taxon>
        <taxon>Gunneridae</taxon>
        <taxon>Pentapetalae</taxon>
        <taxon>rosids</taxon>
        <taxon>malvids</taxon>
        <taxon>Sapindales</taxon>
        <taxon>Sapindaceae</taxon>
        <taxon>Xanthoceroideae</taxon>
        <taxon>Xanthoceras</taxon>
    </lineage>
</organism>
<dbReference type="Proteomes" id="UP000827721">
    <property type="component" value="Unassembled WGS sequence"/>
</dbReference>
<dbReference type="PANTHER" id="PTHR33675">
    <property type="entry name" value="NUCLEAR RECEPTOR FAMILY 2 GROUP C PROTEIN"/>
    <property type="match status" value="1"/>
</dbReference>
<evidence type="ECO:0000313" key="2">
    <source>
        <dbReference type="EMBL" id="KAH7565946.1"/>
    </source>
</evidence>
<dbReference type="EMBL" id="JAFEMO010000008">
    <property type="protein sequence ID" value="KAH7565946.1"/>
    <property type="molecule type" value="Genomic_DNA"/>
</dbReference>
<feature type="compositionally biased region" description="Basic and acidic residues" evidence="1">
    <location>
        <begin position="145"/>
        <end position="158"/>
    </location>
</feature>
<evidence type="ECO:0000313" key="3">
    <source>
        <dbReference type="Proteomes" id="UP000827721"/>
    </source>
</evidence>
<dbReference type="PANTHER" id="PTHR33675:SF1">
    <property type="entry name" value="HOLOCARBOXYLASE SYNTHETASE"/>
    <property type="match status" value="1"/>
</dbReference>
<protein>
    <submittedName>
        <fullName evidence="2">Uncharacterized protein</fullName>
    </submittedName>
</protein>
<feature type="compositionally biased region" description="Polar residues" evidence="1">
    <location>
        <begin position="117"/>
        <end position="144"/>
    </location>
</feature>
<feature type="region of interest" description="Disordered" evidence="1">
    <location>
        <begin position="75"/>
        <end position="97"/>
    </location>
</feature>
<feature type="compositionally biased region" description="Polar residues" evidence="1">
    <location>
        <begin position="82"/>
        <end position="97"/>
    </location>
</feature>
<feature type="region of interest" description="Disordered" evidence="1">
    <location>
        <begin position="111"/>
        <end position="158"/>
    </location>
</feature>